<feature type="region of interest" description="Disordered" evidence="4">
    <location>
        <begin position="32"/>
        <end position="151"/>
    </location>
</feature>
<dbReference type="FunFam" id="3.30.428.10:FF:000021">
    <property type="entry name" value="CWF19-like protein 2 homolog"/>
    <property type="match status" value="1"/>
</dbReference>
<protein>
    <recommendedName>
        <fullName evidence="3">CWF19-like protein 2</fullName>
    </recommendedName>
</protein>
<name>A0A6J2VJ99_CHACN</name>
<dbReference type="Pfam" id="PF04676">
    <property type="entry name" value="CwfJ_C_2"/>
    <property type="match status" value="1"/>
</dbReference>
<dbReference type="Pfam" id="PF04677">
    <property type="entry name" value="CwfJ_C_1"/>
    <property type="match status" value="1"/>
</dbReference>
<dbReference type="InParanoid" id="A0A6J2VJ99"/>
<dbReference type="Gene3D" id="3.30.428.10">
    <property type="entry name" value="HIT-like"/>
    <property type="match status" value="1"/>
</dbReference>
<dbReference type="GO" id="GO:0000398">
    <property type="term" value="P:mRNA splicing, via spliceosome"/>
    <property type="evidence" value="ECO:0007669"/>
    <property type="project" value="TreeGrafter"/>
</dbReference>
<comment type="similarity">
    <text evidence="1">Belongs to the CWF19 family.</text>
</comment>
<dbReference type="GO" id="GO:0071014">
    <property type="term" value="C:post-mRNA release spliceosomal complex"/>
    <property type="evidence" value="ECO:0007669"/>
    <property type="project" value="TreeGrafter"/>
</dbReference>
<dbReference type="InterPro" id="IPR036265">
    <property type="entry name" value="HIT-like_sf"/>
</dbReference>
<feature type="region of interest" description="Disordered" evidence="4">
    <location>
        <begin position="596"/>
        <end position="617"/>
    </location>
</feature>
<evidence type="ECO:0000256" key="2">
    <source>
        <dbReference type="ARBA" id="ARBA00023054"/>
    </source>
</evidence>
<accession>A0A6J2VJ99</accession>
<feature type="domain" description="Cwf19-like protein C-terminal" evidence="5">
    <location>
        <begin position="829"/>
        <end position="923"/>
    </location>
</feature>
<evidence type="ECO:0000313" key="8">
    <source>
        <dbReference type="RefSeq" id="XP_030633040.1"/>
    </source>
</evidence>
<feature type="compositionally biased region" description="Basic and acidic residues" evidence="4">
    <location>
        <begin position="465"/>
        <end position="480"/>
    </location>
</feature>
<evidence type="ECO:0000256" key="1">
    <source>
        <dbReference type="ARBA" id="ARBA00006795"/>
    </source>
</evidence>
<reference evidence="8" key="1">
    <citation type="submission" date="2025-08" db="UniProtKB">
        <authorList>
            <consortium name="RefSeq"/>
        </authorList>
    </citation>
    <scope>IDENTIFICATION</scope>
</reference>
<organism evidence="7 8">
    <name type="scientific">Chanos chanos</name>
    <name type="common">Milkfish</name>
    <name type="synonym">Mugil chanos</name>
    <dbReference type="NCBI Taxonomy" id="29144"/>
    <lineage>
        <taxon>Eukaryota</taxon>
        <taxon>Metazoa</taxon>
        <taxon>Chordata</taxon>
        <taxon>Craniata</taxon>
        <taxon>Vertebrata</taxon>
        <taxon>Euteleostomi</taxon>
        <taxon>Actinopterygii</taxon>
        <taxon>Neopterygii</taxon>
        <taxon>Teleostei</taxon>
        <taxon>Ostariophysi</taxon>
        <taxon>Gonorynchiformes</taxon>
        <taxon>Chanidae</taxon>
        <taxon>Chanos</taxon>
    </lineage>
</organism>
<dbReference type="PANTHER" id="PTHR12072">
    <property type="entry name" value="CWF19, CELL CYCLE CONTROL PROTEIN"/>
    <property type="match status" value="1"/>
</dbReference>
<feature type="compositionally biased region" description="Basic residues" evidence="4">
    <location>
        <begin position="73"/>
        <end position="99"/>
    </location>
</feature>
<evidence type="ECO:0000313" key="7">
    <source>
        <dbReference type="Proteomes" id="UP000504632"/>
    </source>
</evidence>
<evidence type="ECO:0000259" key="6">
    <source>
        <dbReference type="Pfam" id="PF04677"/>
    </source>
</evidence>
<dbReference type="PANTHER" id="PTHR12072:SF5">
    <property type="entry name" value="CWF19-LIKE PROTEIN 2"/>
    <property type="match status" value="1"/>
</dbReference>
<feature type="compositionally biased region" description="Low complexity" evidence="4">
    <location>
        <begin position="392"/>
        <end position="407"/>
    </location>
</feature>
<feature type="compositionally biased region" description="Basic and acidic residues" evidence="4">
    <location>
        <begin position="240"/>
        <end position="249"/>
    </location>
</feature>
<keyword evidence="7" id="KW-1185">Reference proteome</keyword>
<dbReference type="GeneID" id="115814362"/>
<dbReference type="CTD" id="143884"/>
<feature type="region of interest" description="Disordered" evidence="4">
    <location>
        <begin position="495"/>
        <end position="517"/>
    </location>
</feature>
<feature type="compositionally biased region" description="Basic and acidic residues" evidence="4">
    <location>
        <begin position="32"/>
        <end position="52"/>
    </location>
</feature>
<gene>
    <name evidence="8" type="primary">cwf19l2</name>
</gene>
<dbReference type="FunCoup" id="A0A6J2VJ99">
    <property type="interactions" value="765"/>
</dbReference>
<dbReference type="OrthoDB" id="2113965at2759"/>
<dbReference type="InterPro" id="IPR040194">
    <property type="entry name" value="Cwf19-like"/>
</dbReference>
<dbReference type="Proteomes" id="UP000504632">
    <property type="component" value="Chromosome 6"/>
</dbReference>
<dbReference type="AlphaFoldDB" id="A0A6J2VJ99"/>
<dbReference type="InterPro" id="IPR006768">
    <property type="entry name" value="Cwf19-like_C_dom-1"/>
</dbReference>
<evidence type="ECO:0000256" key="4">
    <source>
        <dbReference type="SAM" id="MobiDB-lite"/>
    </source>
</evidence>
<keyword evidence="2" id="KW-0175">Coiled coil</keyword>
<feature type="compositionally biased region" description="Basic and acidic residues" evidence="4">
    <location>
        <begin position="291"/>
        <end position="388"/>
    </location>
</feature>
<proteinExistence type="inferred from homology"/>
<dbReference type="InterPro" id="IPR006767">
    <property type="entry name" value="Cwf19-like_C_dom-2"/>
</dbReference>
<evidence type="ECO:0000256" key="3">
    <source>
        <dbReference type="ARBA" id="ARBA00070709"/>
    </source>
</evidence>
<feature type="region of interest" description="Disordered" evidence="4">
    <location>
        <begin position="240"/>
        <end position="480"/>
    </location>
</feature>
<feature type="compositionally biased region" description="Basic and acidic residues" evidence="4">
    <location>
        <begin position="259"/>
        <end position="272"/>
    </location>
</feature>
<evidence type="ECO:0000259" key="5">
    <source>
        <dbReference type="Pfam" id="PF04676"/>
    </source>
</evidence>
<feature type="compositionally biased region" description="Acidic residues" evidence="4">
    <location>
        <begin position="110"/>
        <end position="119"/>
    </location>
</feature>
<feature type="domain" description="Cwf19-like C-terminal" evidence="6">
    <location>
        <begin position="697"/>
        <end position="820"/>
    </location>
</feature>
<sequence>MAAYGGSFESAVSIEERKAFKREAREEILHQAKQKYEEEEQRKALRKARGEDTWMLPDVDQRLQQLGQENSDKKKKREKKSKKSKREKKKKVKKEKRKKALDSNASSDSTGEEEEEEWVEASPLAESGGNAWKIPDEATPTASSANSNQRDEWMTFDFLTMRTTSTAERRADKEREKEAIREKTQAIEQAGLHKLELNPFWKEGGTGLPPEDRTGAAVKKASVVEDGGLSWLRKSYQRMKEQAEREQRSLDTVVAERYGSVEEFQRRLREAEEGASGGGRGPRRTTTSPHLGRDREQRQEESRDRGSERRHEERRDWSSERRREERRDWGSERHREERRDRDRERHQKPGRDQGRDWDRNKDRDHLHDNRSVPEQERRSRNEKGRWEEEQNSQSSLSSLKPKFLKPSDTVDDHGPFRLGMTREAAPGLSKHSSAFQKIHPDDDDDDGPRPWKKSSLIQEEADMTMENREQPHPAVPAEHRQSGAALLDTALSSCKSTATELSSDSEEEKEEETVSVLSDDEMNKLGAKLVKAELMGNTTLVEKLKAQLRDARKAKENHTVRATVKSDRMVSERVADEEELLLFRTDQSGCTWPVNAPSQPVEPRGGRRKRQAIQTHEDGKRVRYFEDDDGVEMRELVRREKMTSAADQNARCSRMLTKMMGRQDGENYTLDDMFVTSAAQRERSGQEEERQRSRAIQESRRLATQMEKCPHCFSSPQLSKHLLIAIGTKVYLSLPATVSLTEGHCLITPLQHHCSATDLDEDVWAEIQLFRRALVKMFDSQGLDCVFMETHINPKSRRHMLYECVPLPRELGDMAPIYFKKAIQESDEEWAMNKKVVDLSAKDIRRSVPRGLPYFSVDFGLQGGFAHVIENQQMFPHYFGKEVLGGMLDLEPRRWRKPPRENFDDQRKKVLQFAQWWRRFDCTKTSS</sequence>
<feature type="compositionally biased region" description="Acidic residues" evidence="4">
    <location>
        <begin position="503"/>
        <end position="513"/>
    </location>
</feature>
<dbReference type="RefSeq" id="XP_030633040.1">
    <property type="nucleotide sequence ID" value="XM_030777180.1"/>
</dbReference>
<dbReference type="SUPFAM" id="SSF54197">
    <property type="entry name" value="HIT-like"/>
    <property type="match status" value="1"/>
</dbReference>